<accession>A0A2A4J1N0</accession>
<dbReference type="PANTHER" id="PTHR34438:SF1">
    <property type="entry name" value="CHROMOSOME 2 OPEN READING FRAME 81"/>
    <property type="match status" value="1"/>
</dbReference>
<evidence type="ECO:0000313" key="2">
    <source>
        <dbReference type="EMBL" id="PCG65985.1"/>
    </source>
</evidence>
<dbReference type="EMBL" id="NWSH01003655">
    <property type="protein sequence ID" value="PCG65985.1"/>
    <property type="molecule type" value="Genomic_DNA"/>
</dbReference>
<evidence type="ECO:0000256" key="1">
    <source>
        <dbReference type="SAM" id="MobiDB-lite"/>
    </source>
</evidence>
<comment type="caution">
    <text evidence="2">The sequence shown here is derived from an EMBL/GenBank/DDBJ whole genome shotgun (WGS) entry which is preliminary data.</text>
</comment>
<name>A0A2A4J1N0_HELVI</name>
<dbReference type="PANTHER" id="PTHR34438">
    <property type="entry name" value="SI:DKEY-97L20.6"/>
    <property type="match status" value="1"/>
</dbReference>
<proteinExistence type="predicted"/>
<feature type="region of interest" description="Disordered" evidence="1">
    <location>
        <begin position="318"/>
        <end position="349"/>
    </location>
</feature>
<protein>
    <submittedName>
        <fullName evidence="2">Uncharacterized protein</fullName>
    </submittedName>
</protein>
<dbReference type="InterPro" id="IPR028042">
    <property type="entry name" value="DUF4639"/>
</dbReference>
<dbReference type="AlphaFoldDB" id="A0A2A4J1N0"/>
<feature type="compositionally biased region" description="Low complexity" evidence="1">
    <location>
        <begin position="200"/>
        <end position="211"/>
    </location>
</feature>
<feature type="region of interest" description="Disordered" evidence="1">
    <location>
        <begin position="187"/>
        <end position="215"/>
    </location>
</feature>
<sequence length="465" mass="52515">MTNVTPSYGKYKISRRGRKLHVSDDQRTLVALPKDVPERTWAEILQKEENDLIVFDIREEILENALKIGYDKYMDKQVAVFTVHCATEAWLKLIDWHFYRHDPGEDSSAYPPCYIPKREESWIPDEIPDPSPKDSWSRQELAVIEDTPEPALQKWPSSSSLDMPVIEEIPSEYWFPGKVNIPMLKGAKKERREKTDSFEESSSVSQPSSEEYLNTESEVLQKVTDYSTEEFTEKASSFGALKTTTPVDGSLHGAGDSTVVRPKRRLTEKSKSFIKPGGRSKATLPPIDVGDSRSRISIISDCRLRNLRFPGKVNIPMLKGAKKERREKTDSFEESSSVSQPSSEEYLNTESEVLQKVTDYSTEEFTEKASSFGALKTTTPVDGSLHGAGDSTVVRPKRRLTEKSKSFIKPGGRSKATLPPIDVGDSRSRISIISDCRLRNLRLDTQYEITSEKVDTPPGEIVKRK</sequence>
<reference evidence="2" key="1">
    <citation type="submission" date="2017-09" db="EMBL/GenBank/DDBJ databases">
        <title>Contemporary evolution of a Lepidopteran species, Heliothis virescens, in response to modern agricultural practices.</title>
        <authorList>
            <person name="Fritz M.L."/>
            <person name="Deyonke A.M."/>
            <person name="Papanicolaou A."/>
            <person name="Micinski S."/>
            <person name="Westbrook J."/>
            <person name="Gould F."/>
        </authorList>
    </citation>
    <scope>NUCLEOTIDE SEQUENCE [LARGE SCALE GENOMIC DNA]</scope>
    <source>
        <strain evidence="2">HvINT-</strain>
        <tissue evidence="2">Whole body</tissue>
    </source>
</reference>
<dbReference type="STRING" id="7102.A0A2A4J1N0"/>
<gene>
    <name evidence="2" type="ORF">B5V51_8356</name>
</gene>
<feature type="compositionally biased region" description="Low complexity" evidence="1">
    <location>
        <begin position="334"/>
        <end position="345"/>
    </location>
</feature>
<dbReference type="Pfam" id="PF15479">
    <property type="entry name" value="DUF4639"/>
    <property type="match status" value="1"/>
</dbReference>
<organism evidence="2">
    <name type="scientific">Heliothis virescens</name>
    <name type="common">Tobacco budworm moth</name>
    <dbReference type="NCBI Taxonomy" id="7102"/>
    <lineage>
        <taxon>Eukaryota</taxon>
        <taxon>Metazoa</taxon>
        <taxon>Ecdysozoa</taxon>
        <taxon>Arthropoda</taxon>
        <taxon>Hexapoda</taxon>
        <taxon>Insecta</taxon>
        <taxon>Pterygota</taxon>
        <taxon>Neoptera</taxon>
        <taxon>Endopterygota</taxon>
        <taxon>Lepidoptera</taxon>
        <taxon>Glossata</taxon>
        <taxon>Ditrysia</taxon>
        <taxon>Noctuoidea</taxon>
        <taxon>Noctuidae</taxon>
        <taxon>Heliothinae</taxon>
        <taxon>Heliothis</taxon>
    </lineage>
</organism>